<dbReference type="Proteomes" id="UP001596540">
    <property type="component" value="Unassembled WGS sequence"/>
</dbReference>
<keyword evidence="5 9" id="KW-0169">Cobalamin biosynthesis</keyword>
<evidence type="ECO:0000256" key="5">
    <source>
        <dbReference type="ARBA" id="ARBA00022573"/>
    </source>
</evidence>
<accession>A0ABW2KHH5</accession>
<evidence type="ECO:0000256" key="6">
    <source>
        <dbReference type="ARBA" id="ARBA00022692"/>
    </source>
</evidence>
<reference evidence="11" key="1">
    <citation type="journal article" date="2019" name="Int. J. Syst. Evol. Microbiol.">
        <title>The Global Catalogue of Microorganisms (GCM) 10K type strain sequencing project: providing services to taxonomists for standard genome sequencing and annotation.</title>
        <authorList>
            <consortium name="The Broad Institute Genomics Platform"/>
            <consortium name="The Broad Institute Genome Sequencing Center for Infectious Disease"/>
            <person name="Wu L."/>
            <person name="Ma J."/>
        </authorList>
    </citation>
    <scope>NUCLEOTIDE SEQUENCE [LARGE SCALE GENOMIC DNA]</scope>
    <source>
        <strain evidence="11">CGMCC 4.7382</strain>
    </source>
</reference>
<name>A0ABW2KHH5_9ACTN</name>
<dbReference type="PANTHER" id="PTHR34308:SF1">
    <property type="entry name" value="COBALAMIN BIOSYNTHESIS PROTEIN CBIB"/>
    <property type="match status" value="1"/>
</dbReference>
<dbReference type="HAMAP" id="MF_00024">
    <property type="entry name" value="CobD_CbiB"/>
    <property type="match status" value="1"/>
</dbReference>
<dbReference type="Pfam" id="PF03186">
    <property type="entry name" value="CobD_Cbib"/>
    <property type="match status" value="1"/>
</dbReference>
<keyword evidence="7 9" id="KW-1133">Transmembrane helix</keyword>
<evidence type="ECO:0000313" key="10">
    <source>
        <dbReference type="EMBL" id="MFC7328843.1"/>
    </source>
</evidence>
<proteinExistence type="inferred from homology"/>
<evidence type="ECO:0000256" key="2">
    <source>
        <dbReference type="ARBA" id="ARBA00004953"/>
    </source>
</evidence>
<organism evidence="10 11">
    <name type="scientific">Marinactinospora rubrisoli</name>
    <dbReference type="NCBI Taxonomy" id="2715399"/>
    <lineage>
        <taxon>Bacteria</taxon>
        <taxon>Bacillati</taxon>
        <taxon>Actinomycetota</taxon>
        <taxon>Actinomycetes</taxon>
        <taxon>Streptosporangiales</taxon>
        <taxon>Nocardiopsidaceae</taxon>
        <taxon>Marinactinospora</taxon>
    </lineage>
</organism>
<evidence type="ECO:0000256" key="1">
    <source>
        <dbReference type="ARBA" id="ARBA00004651"/>
    </source>
</evidence>
<dbReference type="InterPro" id="IPR004485">
    <property type="entry name" value="Cobalamin_biosynth_CobD/CbiB"/>
</dbReference>
<evidence type="ECO:0000256" key="4">
    <source>
        <dbReference type="ARBA" id="ARBA00022475"/>
    </source>
</evidence>
<keyword evidence="11" id="KW-1185">Reference proteome</keyword>
<keyword evidence="4 9" id="KW-1003">Cell membrane</keyword>
<comment type="function">
    <text evidence="9">Converts cobyric acid to cobinamide by the addition of aminopropanol on the F carboxylic group.</text>
</comment>
<evidence type="ECO:0000256" key="8">
    <source>
        <dbReference type="ARBA" id="ARBA00023136"/>
    </source>
</evidence>
<dbReference type="NCBIfam" id="TIGR00380">
    <property type="entry name" value="cobal_cbiB"/>
    <property type="match status" value="1"/>
</dbReference>
<sequence>MTPTRPAPAWPAALGLLAGAVLDHVLPDPERGHPVALFGRAAGALERRMHAPSRLRGTGYVVCAVLPVMLAGAALQHRARPWQRAALTGAATWTVVGGAMLGREADLIADALESGDTAAARHRLPHLCGRDPAALDEAGIARATVESVAENTSDAVVAPLVWGALLGLPGLLGYRAVNTLDAMVGHRSPRHARFGWAAARLDDVANWAPARLTAAIAAAAAPLVGGSPSRAWRAVRRYGHRHPSPNAGQAEAAFAGALDVRLGGTNVYGNRVEHRPRLGTGRAPGAHDIRRAVRLSRAVHATAALLAAAGSLALARGARVRPARGRAAAARARYR</sequence>
<comment type="pathway">
    <text evidence="2 9">Cofactor biosynthesis; adenosylcobalamin biosynthesis.</text>
</comment>
<evidence type="ECO:0000256" key="9">
    <source>
        <dbReference type="HAMAP-Rule" id="MF_00024"/>
    </source>
</evidence>
<comment type="caution">
    <text evidence="10">The sequence shown here is derived from an EMBL/GenBank/DDBJ whole genome shotgun (WGS) entry which is preliminary data.</text>
</comment>
<evidence type="ECO:0000256" key="7">
    <source>
        <dbReference type="ARBA" id="ARBA00022989"/>
    </source>
</evidence>
<gene>
    <name evidence="9" type="primary">cobD</name>
    <name evidence="10" type="ORF">ACFQRF_13925</name>
</gene>
<dbReference type="RefSeq" id="WP_379871500.1">
    <property type="nucleotide sequence ID" value="NZ_JBHTBH010000006.1"/>
</dbReference>
<keyword evidence="6 9" id="KW-0812">Transmembrane</keyword>
<dbReference type="PANTHER" id="PTHR34308">
    <property type="entry name" value="COBALAMIN BIOSYNTHESIS PROTEIN CBIB"/>
    <property type="match status" value="1"/>
</dbReference>
<keyword evidence="8 9" id="KW-0472">Membrane</keyword>
<evidence type="ECO:0000256" key="3">
    <source>
        <dbReference type="ARBA" id="ARBA00006263"/>
    </source>
</evidence>
<comment type="subcellular location">
    <subcellularLocation>
        <location evidence="1 9">Cell membrane</location>
        <topology evidence="1 9">Multi-pass membrane protein</topology>
    </subcellularLocation>
</comment>
<comment type="similarity">
    <text evidence="3 9">Belongs to the CobD/CbiB family.</text>
</comment>
<dbReference type="NCBIfam" id="NF002276">
    <property type="entry name" value="PRK01209.1-4"/>
    <property type="match status" value="1"/>
</dbReference>
<dbReference type="EMBL" id="JBHTBH010000006">
    <property type="protein sequence ID" value="MFC7328843.1"/>
    <property type="molecule type" value="Genomic_DNA"/>
</dbReference>
<evidence type="ECO:0000313" key="11">
    <source>
        <dbReference type="Proteomes" id="UP001596540"/>
    </source>
</evidence>
<protein>
    <recommendedName>
        <fullName evidence="9">Cobalamin biosynthesis protein CobD</fullName>
    </recommendedName>
</protein>